<comment type="caution">
    <text evidence="2">The sequence shown here is derived from an EMBL/GenBank/DDBJ whole genome shotgun (WGS) entry which is preliminary data.</text>
</comment>
<dbReference type="Proteomes" id="UP000643701">
    <property type="component" value="Unassembled WGS sequence"/>
</dbReference>
<dbReference type="InterPro" id="IPR005368">
    <property type="entry name" value="UPF0175"/>
</dbReference>
<evidence type="ECO:0000313" key="2">
    <source>
        <dbReference type="EMBL" id="NGZ89907.1"/>
    </source>
</evidence>
<protein>
    <submittedName>
        <fullName evidence="2">UPF0175 family protein</fullName>
    </submittedName>
</protein>
<dbReference type="InterPro" id="IPR052264">
    <property type="entry name" value="UPF0175_domain"/>
</dbReference>
<dbReference type="PANTHER" id="PTHR37525">
    <property type="entry name" value="UPF0175 PROTEIN SSL1255"/>
    <property type="match status" value="1"/>
</dbReference>
<gene>
    <name evidence="2" type="ORF">G7034_06535</name>
</gene>
<sequence length="86" mass="9768">MSIQTVSIDFPNDIVLALNESENDLKKRIKVTLAIQLYKLQKLTIGKAAQLSGMSRFEFEKELSKNKISISNLNEEDVLSDIEKLK</sequence>
<keyword evidence="3" id="KW-1185">Reference proteome</keyword>
<evidence type="ECO:0000313" key="3">
    <source>
        <dbReference type="Proteomes" id="UP000643701"/>
    </source>
</evidence>
<organism evidence="2 3">
    <name type="scientific">Psychroflexus maritimus</name>
    <dbReference type="NCBI Taxonomy" id="2714865"/>
    <lineage>
        <taxon>Bacteria</taxon>
        <taxon>Pseudomonadati</taxon>
        <taxon>Bacteroidota</taxon>
        <taxon>Flavobacteriia</taxon>
        <taxon>Flavobacteriales</taxon>
        <taxon>Flavobacteriaceae</taxon>
        <taxon>Psychroflexus</taxon>
    </lineage>
</organism>
<dbReference type="PANTHER" id="PTHR37525:SF1">
    <property type="entry name" value="UPF0175 PROTEIN SSL1255"/>
    <property type="match status" value="1"/>
</dbReference>
<accession>A0A967ACU2</accession>
<reference evidence="2" key="1">
    <citation type="submission" date="2020-03" db="EMBL/GenBank/DDBJ databases">
        <title>Psychroflexus Maritimus sp. nov., isolate from marine sediment.</title>
        <authorList>
            <person name="Zhong Y.-L."/>
        </authorList>
    </citation>
    <scope>NUCLEOTIDE SEQUENCE</scope>
    <source>
        <strain evidence="2">C1</strain>
    </source>
</reference>
<proteinExistence type="inferred from homology"/>
<dbReference type="RefSeq" id="WP_166400165.1">
    <property type="nucleotide sequence ID" value="NZ_JAANAS010000046.1"/>
</dbReference>
<dbReference type="EMBL" id="JAANAS010000046">
    <property type="protein sequence ID" value="NGZ89907.1"/>
    <property type="molecule type" value="Genomic_DNA"/>
</dbReference>
<comment type="similarity">
    <text evidence="1">Belongs to the UPF0175 family.</text>
</comment>
<dbReference type="AlphaFoldDB" id="A0A967ACU2"/>
<name>A0A967ACU2_9FLAO</name>
<evidence type="ECO:0000256" key="1">
    <source>
        <dbReference type="ARBA" id="ARBA00005651"/>
    </source>
</evidence>
<dbReference type="Pfam" id="PF03683">
    <property type="entry name" value="UPF0175"/>
    <property type="match status" value="1"/>
</dbReference>